<dbReference type="Gene3D" id="2.60.120.10">
    <property type="entry name" value="Jelly Rolls"/>
    <property type="match status" value="1"/>
</dbReference>
<sequence>MHLPTEIENPVTGERIRFDESASSDERLIWDESRPANLEPPPMHYHPDTEERFEVRSGQLVVESDGETYKVGAGEAIVIPPNTPHVSYTESESARFRREVTPPGRWREFLTARFAAIHAVGELSGVIGFLQTVLLIRTYPAVVVPAQPPRTLQRVLFPVLAAIGRSIGLNSRYPYPPNEIDQRDRSGPGTTP</sequence>
<protein>
    <submittedName>
        <fullName evidence="3">Cupin domain-containing protein</fullName>
    </submittedName>
</protein>
<dbReference type="AlphaFoldDB" id="A0A8J8KGZ3"/>
<gene>
    <name evidence="3" type="ORF">HT576_06105</name>
</gene>
<dbReference type="OrthoDB" id="307518at2157"/>
<dbReference type="RefSeq" id="WP_174701523.1">
    <property type="nucleotide sequence ID" value="NZ_JABURA010000001.1"/>
</dbReference>
<evidence type="ECO:0000256" key="1">
    <source>
        <dbReference type="SAM" id="MobiDB-lite"/>
    </source>
</evidence>
<evidence type="ECO:0000313" key="3">
    <source>
        <dbReference type="EMBL" id="NUB90599.1"/>
    </source>
</evidence>
<dbReference type="Pfam" id="PF07883">
    <property type="entry name" value="Cupin_2"/>
    <property type="match status" value="1"/>
</dbReference>
<dbReference type="EMBL" id="JABURA010000001">
    <property type="protein sequence ID" value="NUB90599.1"/>
    <property type="molecule type" value="Genomic_DNA"/>
</dbReference>
<proteinExistence type="predicted"/>
<dbReference type="SUPFAM" id="SSF51182">
    <property type="entry name" value="RmlC-like cupins"/>
    <property type="match status" value="1"/>
</dbReference>
<reference evidence="3" key="1">
    <citation type="submission" date="2020-06" db="EMBL/GenBank/DDBJ databases">
        <title>Haloterrigena sp. nov., an extremely halophilic archaeon isolated from a saline sediment.</title>
        <authorList>
            <person name="Liu B.-B."/>
        </authorList>
    </citation>
    <scope>NUCLEOTIDE SEQUENCE</scope>
    <source>
        <strain evidence="3">SYSU A121-1</strain>
    </source>
</reference>
<feature type="compositionally biased region" description="Basic and acidic residues" evidence="1">
    <location>
        <begin position="14"/>
        <end position="34"/>
    </location>
</feature>
<feature type="region of interest" description="Disordered" evidence="1">
    <location>
        <begin position="1"/>
        <end position="42"/>
    </location>
</feature>
<dbReference type="InterPro" id="IPR011051">
    <property type="entry name" value="RmlC_Cupin_sf"/>
</dbReference>
<organism evidence="3 4">
    <name type="scientific">Haloterrigena gelatinilytica</name>
    <dbReference type="NCBI Taxonomy" id="2741724"/>
    <lineage>
        <taxon>Archaea</taxon>
        <taxon>Methanobacteriati</taxon>
        <taxon>Methanobacteriota</taxon>
        <taxon>Stenosarchaea group</taxon>
        <taxon>Halobacteria</taxon>
        <taxon>Halobacteriales</taxon>
        <taxon>Natrialbaceae</taxon>
        <taxon>Haloterrigena</taxon>
    </lineage>
</organism>
<evidence type="ECO:0000313" key="4">
    <source>
        <dbReference type="Proteomes" id="UP000728647"/>
    </source>
</evidence>
<dbReference type="InterPro" id="IPR014710">
    <property type="entry name" value="RmlC-like_jellyroll"/>
</dbReference>
<accession>A0A8J8KGZ3</accession>
<dbReference type="InterPro" id="IPR013096">
    <property type="entry name" value="Cupin_2"/>
</dbReference>
<name>A0A8J8KGZ3_9EURY</name>
<dbReference type="Proteomes" id="UP000728647">
    <property type="component" value="Unassembled WGS sequence"/>
</dbReference>
<feature type="domain" description="Cupin type-2" evidence="2">
    <location>
        <begin position="41"/>
        <end position="90"/>
    </location>
</feature>
<comment type="caution">
    <text evidence="3">The sequence shown here is derived from an EMBL/GenBank/DDBJ whole genome shotgun (WGS) entry which is preliminary data.</text>
</comment>
<evidence type="ECO:0000259" key="2">
    <source>
        <dbReference type="Pfam" id="PF07883"/>
    </source>
</evidence>